<evidence type="ECO:0000256" key="2">
    <source>
        <dbReference type="SAM" id="MobiDB-lite"/>
    </source>
</evidence>
<dbReference type="GO" id="GO:0016887">
    <property type="term" value="F:ATP hydrolysis activity"/>
    <property type="evidence" value="ECO:0007669"/>
    <property type="project" value="InterPro"/>
</dbReference>
<dbReference type="InterPro" id="IPR027417">
    <property type="entry name" value="P-loop_NTPase"/>
</dbReference>
<dbReference type="EMBL" id="KV425630">
    <property type="protein sequence ID" value="KZT19908.1"/>
    <property type="molecule type" value="Genomic_DNA"/>
</dbReference>
<dbReference type="SMART" id="SM00382">
    <property type="entry name" value="AAA"/>
    <property type="match status" value="1"/>
</dbReference>
<keyword evidence="5" id="KW-1185">Reference proteome</keyword>
<dbReference type="InterPro" id="IPR054425">
    <property type="entry name" value="Cdc6_ORC1-like_ATPase_lid"/>
</dbReference>
<name>A0A165NNZ1_9AGAM</name>
<keyword evidence="1" id="KW-0235">DNA replication</keyword>
<accession>A0A165NNZ1</accession>
<reference evidence="4 5" key="1">
    <citation type="journal article" date="2016" name="Mol. Biol. Evol.">
        <title>Comparative Genomics of Early-Diverging Mushroom-Forming Fungi Provides Insights into the Origins of Lignocellulose Decay Capabilities.</title>
        <authorList>
            <person name="Nagy L.G."/>
            <person name="Riley R."/>
            <person name="Tritt A."/>
            <person name="Adam C."/>
            <person name="Daum C."/>
            <person name="Floudas D."/>
            <person name="Sun H."/>
            <person name="Yadav J.S."/>
            <person name="Pangilinan J."/>
            <person name="Larsson K.H."/>
            <person name="Matsuura K."/>
            <person name="Barry K."/>
            <person name="Labutti K."/>
            <person name="Kuo R."/>
            <person name="Ohm R.A."/>
            <person name="Bhattacharya S.S."/>
            <person name="Shirouzu T."/>
            <person name="Yoshinaga Y."/>
            <person name="Martin F.M."/>
            <person name="Grigoriev I.V."/>
            <person name="Hibbett D.S."/>
        </authorList>
    </citation>
    <scope>NUCLEOTIDE SEQUENCE [LARGE SCALE GENOMIC DNA]</scope>
    <source>
        <strain evidence="4 5">HHB14362 ss-1</strain>
    </source>
</reference>
<feature type="domain" description="AAA+ ATPase" evidence="3">
    <location>
        <begin position="163"/>
        <end position="307"/>
    </location>
</feature>
<feature type="compositionally biased region" description="Low complexity" evidence="2">
    <location>
        <begin position="459"/>
        <end position="479"/>
    </location>
</feature>
<dbReference type="GO" id="GO:0003688">
    <property type="term" value="F:DNA replication origin binding"/>
    <property type="evidence" value="ECO:0007669"/>
    <property type="project" value="TreeGrafter"/>
</dbReference>
<dbReference type="Gene3D" id="1.10.8.60">
    <property type="match status" value="1"/>
</dbReference>
<dbReference type="Pfam" id="PF22606">
    <property type="entry name" value="Cdc6-ORC-like_ATPase_lid"/>
    <property type="match status" value="1"/>
</dbReference>
<dbReference type="GO" id="GO:0005524">
    <property type="term" value="F:ATP binding"/>
    <property type="evidence" value="ECO:0007669"/>
    <property type="project" value="InterPro"/>
</dbReference>
<dbReference type="AlphaFoldDB" id="A0A165NNZ1"/>
<dbReference type="GO" id="GO:0006270">
    <property type="term" value="P:DNA replication initiation"/>
    <property type="evidence" value="ECO:0007669"/>
    <property type="project" value="TreeGrafter"/>
</dbReference>
<gene>
    <name evidence="4" type="ORF">NEOLEDRAFT_1165257</name>
</gene>
<evidence type="ECO:0000256" key="1">
    <source>
        <dbReference type="ARBA" id="ARBA00022705"/>
    </source>
</evidence>
<keyword evidence="4" id="KW-0378">Hydrolase</keyword>
<dbReference type="InterPro" id="IPR050311">
    <property type="entry name" value="ORC1/CDC6"/>
</dbReference>
<evidence type="ECO:0000313" key="4">
    <source>
        <dbReference type="EMBL" id="KZT19908.1"/>
    </source>
</evidence>
<sequence length="630" mass="67893">MHSSSKTNATVLGKRTSRSDVANDALPSHLITPDNTPNPKRPKTSATICDDDSNKENIPPLLLGAINRVPHTPRPIRRTRTELYFPTTPTIQRRASSSDLTDISFLQTPPTTPPQLQPIHLRIRALLRATCNGMSEIAGRQTERDAIIDFIQSFTLAAAEDIVQSTLYISGSPGTGKTALVNAIVKVIEAECRFIYVNCMALQNLPALFLKMSEELGEVVAAPRSRKAKGRDSKDVLMSLLGKSLKKCVFVLDELDHIATSSQDLTSLFDVASTNSSMRIIAIANTHTLTAVPQLVGLDSDKVKTIHFSPYTADEMLQILHARLSPLSEDPSCAEALKKFLPNPALNLLSKKIASQTGDVRALFEVLRGAIDAATMGAPQFKTDVEESTPLFDSLAVTPSHILTALKTYTPTKTAKSASTAAPQVSNETITKVRDLGMQARLVIMSILLASKRLEAKLSLSGSGSSPSKPSVKRSSLSPTLTGMDVTTLHAYYTAVLKRAAGDVFTPVSRSEYADLLGLLETTGLISLSLPGSPPTSPIKGARRSISRSSSFSGGVAKAAKDQTVRLSVGTRADEVLRGLGISGATEDMDPLQEEVKTIWTREIARTARESRHLMSPKKVADVFDDACED</sequence>
<dbReference type="OrthoDB" id="1926878at2759"/>
<dbReference type="GO" id="GO:0033314">
    <property type="term" value="P:mitotic DNA replication checkpoint signaling"/>
    <property type="evidence" value="ECO:0007669"/>
    <property type="project" value="TreeGrafter"/>
</dbReference>
<dbReference type="CDD" id="cd00009">
    <property type="entry name" value="AAA"/>
    <property type="match status" value="1"/>
</dbReference>
<dbReference type="Pfam" id="PF00004">
    <property type="entry name" value="AAA"/>
    <property type="match status" value="1"/>
</dbReference>
<organism evidence="4 5">
    <name type="scientific">Neolentinus lepideus HHB14362 ss-1</name>
    <dbReference type="NCBI Taxonomy" id="1314782"/>
    <lineage>
        <taxon>Eukaryota</taxon>
        <taxon>Fungi</taxon>
        <taxon>Dikarya</taxon>
        <taxon>Basidiomycota</taxon>
        <taxon>Agaricomycotina</taxon>
        <taxon>Agaricomycetes</taxon>
        <taxon>Gloeophyllales</taxon>
        <taxon>Gloeophyllaceae</taxon>
        <taxon>Neolentinus</taxon>
    </lineage>
</organism>
<proteinExistence type="predicted"/>
<dbReference type="InterPro" id="IPR003593">
    <property type="entry name" value="AAA+_ATPase"/>
</dbReference>
<dbReference type="PANTHER" id="PTHR10763:SF26">
    <property type="entry name" value="CELL DIVISION CONTROL PROTEIN 6 HOMOLOG"/>
    <property type="match status" value="1"/>
</dbReference>
<dbReference type="FunCoup" id="A0A165NNZ1">
    <property type="interactions" value="413"/>
</dbReference>
<evidence type="ECO:0000259" key="3">
    <source>
        <dbReference type="SMART" id="SM00382"/>
    </source>
</evidence>
<dbReference type="InterPro" id="IPR003959">
    <property type="entry name" value="ATPase_AAA_core"/>
</dbReference>
<feature type="compositionally biased region" description="Polar residues" evidence="2">
    <location>
        <begin position="1"/>
        <end position="10"/>
    </location>
</feature>
<dbReference type="SUPFAM" id="SSF52540">
    <property type="entry name" value="P-loop containing nucleoside triphosphate hydrolases"/>
    <property type="match status" value="1"/>
</dbReference>
<dbReference type="PANTHER" id="PTHR10763">
    <property type="entry name" value="CELL DIVISION CONTROL PROTEIN 6-RELATED"/>
    <property type="match status" value="1"/>
</dbReference>
<dbReference type="Gene3D" id="3.40.50.300">
    <property type="entry name" value="P-loop containing nucleotide triphosphate hydrolases"/>
    <property type="match status" value="1"/>
</dbReference>
<dbReference type="Proteomes" id="UP000076761">
    <property type="component" value="Unassembled WGS sequence"/>
</dbReference>
<protein>
    <submittedName>
        <fullName evidence="4">p-loop containing nucleoside triphosphate hydrolase protein</fullName>
    </submittedName>
</protein>
<feature type="region of interest" description="Disordered" evidence="2">
    <location>
        <begin position="1"/>
        <end position="54"/>
    </location>
</feature>
<evidence type="ECO:0000313" key="5">
    <source>
        <dbReference type="Proteomes" id="UP000076761"/>
    </source>
</evidence>
<dbReference type="STRING" id="1314782.A0A165NNZ1"/>
<dbReference type="GO" id="GO:0005634">
    <property type="term" value="C:nucleus"/>
    <property type="evidence" value="ECO:0007669"/>
    <property type="project" value="TreeGrafter"/>
</dbReference>
<feature type="region of interest" description="Disordered" evidence="2">
    <location>
        <begin position="459"/>
        <end position="480"/>
    </location>
</feature>
<dbReference type="InParanoid" id="A0A165NNZ1"/>